<gene>
    <name evidence="2" type="ORF">ACFSX3_27790</name>
</gene>
<name>A0ABW5FGH5_9BACL</name>
<organism evidence="2 3">
    <name type="scientific">Paenibacillus rhizoplanae</name>
    <dbReference type="NCBI Taxonomy" id="1917181"/>
    <lineage>
        <taxon>Bacteria</taxon>
        <taxon>Bacillati</taxon>
        <taxon>Bacillota</taxon>
        <taxon>Bacilli</taxon>
        <taxon>Bacillales</taxon>
        <taxon>Paenibacillaceae</taxon>
        <taxon>Paenibacillus</taxon>
    </lineage>
</organism>
<dbReference type="Gene3D" id="1.10.10.60">
    <property type="entry name" value="Homeodomain-like"/>
    <property type="match status" value="1"/>
</dbReference>
<dbReference type="Proteomes" id="UP001597448">
    <property type="component" value="Unassembled WGS sequence"/>
</dbReference>
<dbReference type="Pfam" id="PF13022">
    <property type="entry name" value="HTH_Tnp_1_2"/>
    <property type="match status" value="1"/>
</dbReference>
<sequence length="99" mass="12148">MAQRKRKKRSRQPLDERHYLAIELLTTVPTPNLDDIARACTVDRRTLYRWRLRKDFAKELRKVQERKTRELNQRLRRRFEIRTVADIEWFASKGGFDFD</sequence>
<dbReference type="InterPro" id="IPR024978">
    <property type="entry name" value="Homeodomain_phBC6A51-type"/>
</dbReference>
<reference evidence="3" key="1">
    <citation type="journal article" date="2019" name="Int. J. Syst. Evol. Microbiol.">
        <title>The Global Catalogue of Microorganisms (GCM) 10K type strain sequencing project: providing services to taxonomists for standard genome sequencing and annotation.</title>
        <authorList>
            <consortium name="The Broad Institute Genomics Platform"/>
            <consortium name="The Broad Institute Genome Sequencing Center for Infectious Disease"/>
            <person name="Wu L."/>
            <person name="Ma J."/>
        </authorList>
    </citation>
    <scope>NUCLEOTIDE SEQUENCE [LARGE SCALE GENOMIC DNA]</scope>
    <source>
        <strain evidence="3">CCM 8725</strain>
    </source>
</reference>
<evidence type="ECO:0000313" key="2">
    <source>
        <dbReference type="EMBL" id="MFD2413675.1"/>
    </source>
</evidence>
<comment type="caution">
    <text evidence="2">The sequence shown here is derived from an EMBL/GenBank/DDBJ whole genome shotgun (WGS) entry which is preliminary data.</text>
</comment>
<evidence type="ECO:0000313" key="3">
    <source>
        <dbReference type="Proteomes" id="UP001597448"/>
    </source>
</evidence>
<dbReference type="RefSeq" id="WP_209994906.1">
    <property type="nucleotide sequence ID" value="NZ_JBHSVQ010000001.1"/>
</dbReference>
<proteinExistence type="predicted"/>
<dbReference type="EMBL" id="JBHUKY010000076">
    <property type="protein sequence ID" value="MFD2413675.1"/>
    <property type="molecule type" value="Genomic_DNA"/>
</dbReference>
<keyword evidence="3" id="KW-1185">Reference proteome</keyword>
<accession>A0ABW5FGH5</accession>
<feature type="domain" description="Homeodomain phBC6A51-type" evidence="1">
    <location>
        <begin position="11"/>
        <end position="69"/>
    </location>
</feature>
<protein>
    <submittedName>
        <fullName evidence="2">PhBC6A51 family helix-turn-helix protein</fullName>
    </submittedName>
</protein>
<evidence type="ECO:0000259" key="1">
    <source>
        <dbReference type="Pfam" id="PF13022"/>
    </source>
</evidence>